<evidence type="ECO:0008006" key="3">
    <source>
        <dbReference type="Google" id="ProtNLM"/>
    </source>
</evidence>
<organism evidence="1 2">
    <name type="scientific">Legionella busanensis</name>
    <dbReference type="NCBI Taxonomy" id="190655"/>
    <lineage>
        <taxon>Bacteria</taxon>
        <taxon>Pseudomonadati</taxon>
        <taxon>Pseudomonadota</taxon>
        <taxon>Gammaproteobacteria</taxon>
        <taxon>Legionellales</taxon>
        <taxon>Legionellaceae</taxon>
        <taxon>Legionella</taxon>
    </lineage>
</organism>
<proteinExistence type="predicted"/>
<protein>
    <recommendedName>
        <fullName evidence="3">TIGR04255 family protein</fullName>
    </recommendedName>
</protein>
<dbReference type="Proteomes" id="UP000254794">
    <property type="component" value="Unassembled WGS sequence"/>
</dbReference>
<reference evidence="1 2" key="1">
    <citation type="submission" date="2018-06" db="EMBL/GenBank/DDBJ databases">
        <authorList>
            <consortium name="Pathogen Informatics"/>
            <person name="Doyle S."/>
        </authorList>
    </citation>
    <scope>NUCLEOTIDE SEQUENCE [LARGE SCALE GENOMIC DNA]</scope>
    <source>
        <strain evidence="1 2">NCTC13316</strain>
    </source>
</reference>
<gene>
    <name evidence="1" type="ORF">NCTC13316_03150</name>
</gene>
<evidence type="ECO:0000313" key="1">
    <source>
        <dbReference type="EMBL" id="STX81281.1"/>
    </source>
</evidence>
<dbReference type="EMBL" id="UGOD01000002">
    <property type="protein sequence ID" value="STX81281.1"/>
    <property type="molecule type" value="Genomic_DNA"/>
</dbReference>
<sequence>MADKILSYKTILRIDYPPSFKLLDHFGKFSEIVYSTTQNKPYSEPNTDINLTQHSVVTTAKYKEDAFKFILSLKSLVIVIEHSKGIEISEIPQHPTLKLADKVLNEFDPEIFNKINRIGFRTWVILVKEKFSFDKIRQTLIKSNSSLEQALSKNFNHTDDVAITFESKHQNNSDECRISVGPYRALESNRYFSLPIEVDEGFMMDIDVWQRNCEIPRLSLAKSSRHYFKLISDNADQICKALGEMING</sequence>
<dbReference type="AlphaFoldDB" id="A0A378KCP6"/>
<accession>A0A378KCP6</accession>
<dbReference type="RefSeq" id="WP_115332687.1">
    <property type="nucleotide sequence ID" value="NZ_CAAAHP010000013.1"/>
</dbReference>
<evidence type="ECO:0000313" key="2">
    <source>
        <dbReference type="Proteomes" id="UP000254794"/>
    </source>
</evidence>
<keyword evidence="2" id="KW-1185">Reference proteome</keyword>
<name>A0A378KCP6_9GAMM</name>